<comment type="caution">
    <text evidence="2">The sequence shown here is derived from an EMBL/GenBank/DDBJ whole genome shotgun (WGS) entry which is preliminary data.</text>
</comment>
<dbReference type="PROSITE" id="PS51257">
    <property type="entry name" value="PROKAR_LIPOPROTEIN"/>
    <property type="match status" value="1"/>
</dbReference>
<protein>
    <recommendedName>
        <fullName evidence="4">Lipoprotein</fullName>
    </recommendedName>
</protein>
<evidence type="ECO:0000313" key="2">
    <source>
        <dbReference type="EMBL" id="MCU6686170.1"/>
    </source>
</evidence>
<keyword evidence="1" id="KW-0812">Transmembrane</keyword>
<dbReference type="EMBL" id="JAOQJU010000004">
    <property type="protein sequence ID" value="MCU6686170.1"/>
    <property type="molecule type" value="Genomic_DNA"/>
</dbReference>
<dbReference type="RefSeq" id="WP_262575029.1">
    <property type="nucleotide sequence ID" value="NZ_JAOQJU010000004.1"/>
</dbReference>
<gene>
    <name evidence="2" type="ORF">OCV99_06300</name>
</gene>
<evidence type="ECO:0000256" key="1">
    <source>
        <dbReference type="SAM" id="Phobius"/>
    </source>
</evidence>
<sequence>MKRDILMMGILTVFGCWGVHIGKINREISKFDREMKVMKQAQNSSHQKKNMIQ</sequence>
<accession>A0ABT2RL77</accession>
<keyword evidence="1" id="KW-1133">Transmembrane helix</keyword>
<name>A0ABT2RL77_9FIRM</name>
<keyword evidence="3" id="KW-1185">Reference proteome</keyword>
<proteinExistence type="predicted"/>
<feature type="transmembrane region" description="Helical" evidence="1">
    <location>
        <begin position="6"/>
        <end position="25"/>
    </location>
</feature>
<reference evidence="2 3" key="1">
    <citation type="journal article" date="2021" name="ISME Commun">
        <title>Automated analysis of genomic sequences facilitates high-throughput and comprehensive description of bacteria.</title>
        <authorList>
            <person name="Hitch T.C.A."/>
        </authorList>
    </citation>
    <scope>NUCLEOTIDE SEQUENCE [LARGE SCALE GENOMIC DNA]</scope>
    <source>
        <strain evidence="2 3">Sanger_03</strain>
    </source>
</reference>
<evidence type="ECO:0008006" key="4">
    <source>
        <dbReference type="Google" id="ProtNLM"/>
    </source>
</evidence>
<keyword evidence="1" id="KW-0472">Membrane</keyword>
<evidence type="ECO:0000313" key="3">
    <source>
        <dbReference type="Proteomes" id="UP001652431"/>
    </source>
</evidence>
<organism evidence="2 3">
    <name type="scientific">Dorea acetigenes</name>
    <dbReference type="NCBI Taxonomy" id="2981787"/>
    <lineage>
        <taxon>Bacteria</taxon>
        <taxon>Bacillati</taxon>
        <taxon>Bacillota</taxon>
        <taxon>Clostridia</taxon>
        <taxon>Lachnospirales</taxon>
        <taxon>Lachnospiraceae</taxon>
        <taxon>Dorea</taxon>
    </lineage>
</organism>
<dbReference type="Proteomes" id="UP001652431">
    <property type="component" value="Unassembled WGS sequence"/>
</dbReference>